<feature type="non-terminal residue" evidence="1">
    <location>
        <position position="54"/>
    </location>
</feature>
<protein>
    <submittedName>
        <fullName evidence="1">44523_t:CDS:1</fullName>
    </submittedName>
</protein>
<name>A0ABN7XLG3_GIGMA</name>
<evidence type="ECO:0000313" key="1">
    <source>
        <dbReference type="EMBL" id="CAG8856114.1"/>
    </source>
</evidence>
<sequence>GIQNTWFKDLLSEITEEEWYTVIGSLKVKTALGISSITYNLIKNASPTSQRIFR</sequence>
<evidence type="ECO:0000313" key="2">
    <source>
        <dbReference type="Proteomes" id="UP000789901"/>
    </source>
</evidence>
<gene>
    <name evidence="1" type="ORF">GMARGA_LOCUS44935</name>
</gene>
<dbReference type="Proteomes" id="UP000789901">
    <property type="component" value="Unassembled WGS sequence"/>
</dbReference>
<feature type="non-terminal residue" evidence="1">
    <location>
        <position position="1"/>
    </location>
</feature>
<keyword evidence="2" id="KW-1185">Reference proteome</keyword>
<organism evidence="1 2">
    <name type="scientific">Gigaspora margarita</name>
    <dbReference type="NCBI Taxonomy" id="4874"/>
    <lineage>
        <taxon>Eukaryota</taxon>
        <taxon>Fungi</taxon>
        <taxon>Fungi incertae sedis</taxon>
        <taxon>Mucoromycota</taxon>
        <taxon>Glomeromycotina</taxon>
        <taxon>Glomeromycetes</taxon>
        <taxon>Diversisporales</taxon>
        <taxon>Gigasporaceae</taxon>
        <taxon>Gigaspora</taxon>
    </lineage>
</organism>
<reference evidence="1 2" key="1">
    <citation type="submission" date="2021-06" db="EMBL/GenBank/DDBJ databases">
        <authorList>
            <person name="Kallberg Y."/>
            <person name="Tangrot J."/>
            <person name="Rosling A."/>
        </authorList>
    </citation>
    <scope>NUCLEOTIDE SEQUENCE [LARGE SCALE GENOMIC DNA]</scope>
    <source>
        <strain evidence="1 2">120-4 pot B 10/14</strain>
    </source>
</reference>
<dbReference type="EMBL" id="CAJVQB010156373">
    <property type="protein sequence ID" value="CAG8856114.1"/>
    <property type="molecule type" value="Genomic_DNA"/>
</dbReference>
<proteinExistence type="predicted"/>
<comment type="caution">
    <text evidence="1">The sequence shown here is derived from an EMBL/GenBank/DDBJ whole genome shotgun (WGS) entry which is preliminary data.</text>
</comment>
<accession>A0ABN7XLG3</accession>